<dbReference type="InterPro" id="IPR036430">
    <property type="entry name" value="RNase_T2-like_sf"/>
</dbReference>
<comment type="caution">
    <text evidence="2">The sequence shown here is derived from an EMBL/GenBank/DDBJ whole genome shotgun (WGS) entry which is preliminary data.</text>
</comment>
<sequence>MYQQATDARRMLLVFGLLLFVNPAWASWDKDDENHLLSDEDQREAAFSLAGNQTFFVLHHGTTLEDFDKTKMKANGGSLFKYNHALMNTKRIAYLNQIWPNFSRDQSSKIPNKNEPNQKFWEYEFNKHNEGMGQNEYFQAVEDLYKTFEKKIKNNFPLAKTAIRLQSINNDFNSPIVKCHKNNTRFLELRICVTDKTGTWKTEPCVNYAKKTTCNSPFDLIASK</sequence>
<evidence type="ECO:0000256" key="1">
    <source>
        <dbReference type="SAM" id="SignalP"/>
    </source>
</evidence>
<keyword evidence="1" id="KW-0732">Signal</keyword>
<dbReference type="GO" id="GO:0033897">
    <property type="term" value="F:ribonuclease T2 activity"/>
    <property type="evidence" value="ECO:0007669"/>
    <property type="project" value="InterPro"/>
</dbReference>
<dbReference type="GO" id="GO:0003723">
    <property type="term" value="F:RNA binding"/>
    <property type="evidence" value="ECO:0007669"/>
    <property type="project" value="InterPro"/>
</dbReference>
<name>A0A4U5M826_STECR</name>
<feature type="signal peptide" evidence="1">
    <location>
        <begin position="1"/>
        <end position="26"/>
    </location>
</feature>
<dbReference type="SUPFAM" id="SSF55895">
    <property type="entry name" value="Ribonuclease Rh-like"/>
    <property type="match status" value="1"/>
</dbReference>
<reference evidence="2 3" key="2">
    <citation type="journal article" date="2019" name="G3 (Bethesda)">
        <title>Hybrid Assembly of the Genome of the Entomopathogenic Nematode Steinernema carpocapsae Identifies the X-Chromosome.</title>
        <authorList>
            <person name="Serra L."/>
            <person name="Macchietto M."/>
            <person name="Macias-Munoz A."/>
            <person name="McGill C.J."/>
            <person name="Rodriguez I.M."/>
            <person name="Rodriguez B."/>
            <person name="Murad R."/>
            <person name="Mortazavi A."/>
        </authorList>
    </citation>
    <scope>NUCLEOTIDE SEQUENCE [LARGE SCALE GENOMIC DNA]</scope>
    <source>
        <strain evidence="2 3">ALL</strain>
    </source>
</reference>
<protein>
    <submittedName>
        <fullName evidence="2">Uncharacterized protein</fullName>
    </submittedName>
</protein>
<dbReference type="Proteomes" id="UP000298663">
    <property type="component" value="Unassembled WGS sequence"/>
</dbReference>
<dbReference type="AlphaFoldDB" id="A0A4U5M826"/>
<keyword evidence="3" id="KW-1185">Reference proteome</keyword>
<organism evidence="2 3">
    <name type="scientific">Steinernema carpocapsae</name>
    <name type="common">Entomopathogenic nematode</name>
    <dbReference type="NCBI Taxonomy" id="34508"/>
    <lineage>
        <taxon>Eukaryota</taxon>
        <taxon>Metazoa</taxon>
        <taxon>Ecdysozoa</taxon>
        <taxon>Nematoda</taxon>
        <taxon>Chromadorea</taxon>
        <taxon>Rhabditida</taxon>
        <taxon>Tylenchina</taxon>
        <taxon>Panagrolaimomorpha</taxon>
        <taxon>Strongyloidoidea</taxon>
        <taxon>Steinernematidae</taxon>
        <taxon>Steinernema</taxon>
    </lineage>
</organism>
<dbReference type="Gene3D" id="3.90.730.10">
    <property type="entry name" value="Ribonuclease T2-like"/>
    <property type="match status" value="1"/>
</dbReference>
<evidence type="ECO:0000313" key="3">
    <source>
        <dbReference type="Proteomes" id="UP000298663"/>
    </source>
</evidence>
<gene>
    <name evidence="2" type="ORF">L596_025551</name>
</gene>
<reference evidence="2 3" key="1">
    <citation type="journal article" date="2015" name="Genome Biol.">
        <title>Comparative genomics of Steinernema reveals deeply conserved gene regulatory networks.</title>
        <authorList>
            <person name="Dillman A.R."/>
            <person name="Macchietto M."/>
            <person name="Porter C.F."/>
            <person name="Rogers A."/>
            <person name="Williams B."/>
            <person name="Antoshechkin I."/>
            <person name="Lee M.M."/>
            <person name="Goodwin Z."/>
            <person name="Lu X."/>
            <person name="Lewis E.E."/>
            <person name="Goodrich-Blair H."/>
            <person name="Stock S.P."/>
            <person name="Adams B.J."/>
            <person name="Sternberg P.W."/>
            <person name="Mortazavi A."/>
        </authorList>
    </citation>
    <scope>NUCLEOTIDE SEQUENCE [LARGE SCALE GENOMIC DNA]</scope>
    <source>
        <strain evidence="2 3">ALL</strain>
    </source>
</reference>
<dbReference type="EMBL" id="AZBU02000009">
    <property type="protein sequence ID" value="TKR65097.1"/>
    <property type="molecule type" value="Genomic_DNA"/>
</dbReference>
<proteinExistence type="predicted"/>
<feature type="chain" id="PRO_5020629353" evidence="1">
    <location>
        <begin position="27"/>
        <end position="224"/>
    </location>
</feature>
<evidence type="ECO:0000313" key="2">
    <source>
        <dbReference type="EMBL" id="TKR65097.1"/>
    </source>
</evidence>
<accession>A0A4U5M826</accession>